<feature type="transmembrane region" description="Helical" evidence="9">
    <location>
        <begin position="343"/>
        <end position="365"/>
    </location>
</feature>
<dbReference type="STRING" id="907931.GCA_000165675_01752"/>
<keyword evidence="5 9" id="KW-0812">Transmembrane</keyword>
<dbReference type="Proteomes" id="UP000295681">
    <property type="component" value="Unassembled WGS sequence"/>
</dbReference>
<dbReference type="NCBIfam" id="TIGR00796">
    <property type="entry name" value="livcs"/>
    <property type="match status" value="1"/>
</dbReference>
<comment type="caution">
    <text evidence="10">The sequence shown here is derived from an EMBL/GenBank/DDBJ whole genome shotgun (WGS) entry which is preliminary data.</text>
</comment>
<comment type="subcellular location">
    <subcellularLocation>
        <location evidence="1 9">Cell membrane</location>
        <topology evidence="1 9">Multi-pass membrane protein</topology>
    </subcellularLocation>
</comment>
<keyword evidence="11" id="KW-1185">Reference proteome</keyword>
<feature type="transmembrane region" description="Helical" evidence="9">
    <location>
        <begin position="284"/>
        <end position="306"/>
    </location>
</feature>
<feature type="transmembrane region" description="Helical" evidence="9">
    <location>
        <begin position="78"/>
        <end position="99"/>
    </location>
</feature>
<feature type="transmembrane region" description="Helical" evidence="9">
    <location>
        <begin position="204"/>
        <end position="222"/>
    </location>
</feature>
<keyword evidence="7 9" id="KW-1133">Transmembrane helix</keyword>
<dbReference type="GO" id="GO:0005304">
    <property type="term" value="F:L-valine transmembrane transporter activity"/>
    <property type="evidence" value="ECO:0007669"/>
    <property type="project" value="TreeGrafter"/>
</dbReference>
<keyword evidence="6 9" id="KW-0029">Amino-acid transport</keyword>
<feature type="transmembrane region" description="Helical" evidence="9">
    <location>
        <begin position="12"/>
        <end position="29"/>
    </location>
</feature>
<dbReference type="AlphaFoldDB" id="A0A4R5N907"/>
<keyword evidence="4" id="KW-1003">Cell membrane</keyword>
<evidence type="ECO:0000256" key="6">
    <source>
        <dbReference type="ARBA" id="ARBA00022970"/>
    </source>
</evidence>
<dbReference type="EMBL" id="PUFI01000013">
    <property type="protein sequence ID" value="TDG68491.1"/>
    <property type="molecule type" value="Genomic_DNA"/>
</dbReference>
<dbReference type="GO" id="GO:0015190">
    <property type="term" value="F:L-leucine transmembrane transporter activity"/>
    <property type="evidence" value="ECO:0007669"/>
    <property type="project" value="TreeGrafter"/>
</dbReference>
<evidence type="ECO:0000256" key="3">
    <source>
        <dbReference type="ARBA" id="ARBA00022448"/>
    </source>
</evidence>
<feature type="transmembrane region" description="Helical" evidence="9">
    <location>
        <begin position="119"/>
        <end position="141"/>
    </location>
</feature>
<dbReference type="GO" id="GO:0015188">
    <property type="term" value="F:L-isoleucine transmembrane transporter activity"/>
    <property type="evidence" value="ECO:0007669"/>
    <property type="project" value="TreeGrafter"/>
</dbReference>
<dbReference type="PANTHER" id="PTHR30588">
    <property type="entry name" value="BRANCHED-CHAIN AMINO ACID TRANSPORT SYSTEM 2 CARRIER PROTEIN"/>
    <property type="match status" value="1"/>
</dbReference>
<feature type="transmembrane region" description="Helical" evidence="9">
    <location>
        <begin position="318"/>
        <end position="337"/>
    </location>
</feature>
<keyword evidence="8 9" id="KW-0472">Membrane</keyword>
<reference evidence="10 11" key="1">
    <citation type="journal article" date="2019" name="Appl. Microbiol. Biotechnol.">
        <title>Uncovering carbohydrate metabolism through a genotype-phenotype association study of 56 lactic acid bacteria genomes.</title>
        <authorList>
            <person name="Buron-Moles G."/>
            <person name="Chailyan A."/>
            <person name="Dolejs I."/>
            <person name="Forster J."/>
            <person name="Miks M.H."/>
        </authorList>
    </citation>
    <scope>NUCLEOTIDE SEQUENCE [LARGE SCALE GENOMIC DNA]</scope>
    <source>
        <strain evidence="10 11">ATCC 700006</strain>
    </source>
</reference>
<dbReference type="Gene3D" id="1.20.1740.10">
    <property type="entry name" value="Amino acid/polyamine transporter I"/>
    <property type="match status" value="1"/>
</dbReference>
<comment type="similarity">
    <text evidence="2 9">Belongs to the branched chain amino acid transporter family.</text>
</comment>
<protein>
    <recommendedName>
        <fullName evidence="9">Branched-chain amino acid transport system carrier protein</fullName>
    </recommendedName>
</protein>
<feature type="transmembrane region" description="Helical" evidence="9">
    <location>
        <begin position="234"/>
        <end position="253"/>
    </location>
</feature>
<keyword evidence="3 9" id="KW-0813">Transport</keyword>
<dbReference type="GO" id="GO:0005886">
    <property type="term" value="C:plasma membrane"/>
    <property type="evidence" value="ECO:0007669"/>
    <property type="project" value="UniProtKB-SubCell"/>
</dbReference>
<feature type="transmembrane region" description="Helical" evidence="9">
    <location>
        <begin position="372"/>
        <end position="392"/>
    </location>
</feature>
<proteinExistence type="inferred from homology"/>
<evidence type="ECO:0000256" key="5">
    <source>
        <dbReference type="ARBA" id="ARBA00022692"/>
    </source>
</evidence>
<feature type="transmembrane region" description="Helical" evidence="9">
    <location>
        <begin position="412"/>
        <end position="437"/>
    </location>
</feature>
<sequence length="456" mass="48809">MTQQHHWRKTILVASLIFGMFFGAGNLIFPVQLGQLAGANWLPATLGFLVTGTLVPFLAMLAVSVTRSRGVYDIAKPVAPWFGTLFLVMLHLTIGPFFGTPRTAATAFSMGVAPFLPGSLQTGGMFIFSALFFGLAYVLSVKQSNLVSWIGKYLNPLFLILLVGILCIALLVPMGNLQQTVNTAYQQNAVFQGFLDGYNTMDGIALLALAVTVVYAVKGLGYHDDEVPKMVAKAGMLSIVVEAAFYTALVLLGTSSLGAFKVSANGGDTFAQIVGHYAGNFGTLFTGVVVTLAVFTTAMGLFASFAQDMHKAFPKVSYLNWLRVIAAGSFITANAGLTNIVAWAVPVLMLMYPFALSLIALSLLAKFFNRSAIVYQMVMVFVIGPACLDALSNSPVSVVGWVSQIVTTYHQVVPLAAQGMGWVVPGMVGLMLGYAVYRVQTLNAKKIDIRDTTLSE</sequence>
<dbReference type="RefSeq" id="WP_133264321.1">
    <property type="nucleotide sequence ID" value="NZ_JAGYGP010000007.1"/>
</dbReference>
<dbReference type="GO" id="GO:0015820">
    <property type="term" value="P:L-leucine transport"/>
    <property type="evidence" value="ECO:0007669"/>
    <property type="project" value="TreeGrafter"/>
</dbReference>
<name>A0A4R5N907_9LACO</name>
<evidence type="ECO:0000256" key="2">
    <source>
        <dbReference type="ARBA" id="ARBA00008540"/>
    </source>
</evidence>
<evidence type="ECO:0000313" key="11">
    <source>
        <dbReference type="Proteomes" id="UP000295681"/>
    </source>
</evidence>
<dbReference type="Pfam" id="PF05525">
    <property type="entry name" value="Branch_AA_trans"/>
    <property type="match status" value="1"/>
</dbReference>
<evidence type="ECO:0000313" key="10">
    <source>
        <dbReference type="EMBL" id="TDG68491.1"/>
    </source>
</evidence>
<accession>A0A4R5N907</accession>
<dbReference type="PANTHER" id="PTHR30588:SF0">
    <property type="entry name" value="BRANCHED-CHAIN AMINO ACID PERMEASE BRNQ"/>
    <property type="match status" value="1"/>
</dbReference>
<gene>
    <name evidence="10" type="ORF">C5L23_000093</name>
</gene>
<comment type="function">
    <text evidence="9">Component of the transport system for branched-chain amino acids.</text>
</comment>
<evidence type="ECO:0000256" key="8">
    <source>
        <dbReference type="ARBA" id="ARBA00023136"/>
    </source>
</evidence>
<evidence type="ECO:0000256" key="1">
    <source>
        <dbReference type="ARBA" id="ARBA00004651"/>
    </source>
</evidence>
<evidence type="ECO:0000256" key="9">
    <source>
        <dbReference type="RuleBase" id="RU362122"/>
    </source>
</evidence>
<feature type="transmembrane region" description="Helical" evidence="9">
    <location>
        <begin position="153"/>
        <end position="172"/>
    </location>
</feature>
<evidence type="ECO:0000256" key="4">
    <source>
        <dbReference type="ARBA" id="ARBA00022475"/>
    </source>
</evidence>
<dbReference type="InterPro" id="IPR004685">
    <property type="entry name" value="Brnchd-chn_aa_trnsp_Livcs"/>
</dbReference>
<evidence type="ECO:0000256" key="7">
    <source>
        <dbReference type="ARBA" id="ARBA00022989"/>
    </source>
</evidence>
<dbReference type="GO" id="GO:0015818">
    <property type="term" value="P:isoleucine transport"/>
    <property type="evidence" value="ECO:0007669"/>
    <property type="project" value="TreeGrafter"/>
</dbReference>
<organism evidence="10 11">
    <name type="scientific">Leuconostoc fallax</name>
    <dbReference type="NCBI Taxonomy" id="1251"/>
    <lineage>
        <taxon>Bacteria</taxon>
        <taxon>Bacillati</taxon>
        <taxon>Bacillota</taxon>
        <taxon>Bacilli</taxon>
        <taxon>Lactobacillales</taxon>
        <taxon>Lactobacillaceae</taxon>
        <taxon>Leuconostoc</taxon>
    </lineage>
</organism>
<feature type="transmembrane region" description="Helical" evidence="9">
    <location>
        <begin position="41"/>
        <end position="66"/>
    </location>
</feature>